<reference evidence="12" key="1">
    <citation type="submission" date="2023-01" db="EMBL/GenBank/DDBJ databases">
        <title>Key to firefly adult light organ development and bioluminescence: homeobox transcription factors regulate luciferase expression and transportation to peroxisome.</title>
        <authorList>
            <person name="Fu X."/>
        </authorList>
    </citation>
    <scope>NUCLEOTIDE SEQUENCE [LARGE SCALE GENOMIC DNA]</scope>
</reference>
<dbReference type="PROSITE" id="PS50929">
    <property type="entry name" value="ABC_TM1F"/>
    <property type="match status" value="2"/>
</dbReference>
<dbReference type="GO" id="GO:0016887">
    <property type="term" value="F:ATP hydrolysis activity"/>
    <property type="evidence" value="ECO:0007669"/>
    <property type="project" value="InterPro"/>
</dbReference>
<keyword evidence="2" id="KW-0813">Transport</keyword>
<dbReference type="EMBL" id="JARPUR010000003">
    <property type="protein sequence ID" value="KAK4879973.1"/>
    <property type="molecule type" value="Genomic_DNA"/>
</dbReference>
<dbReference type="Gene3D" id="1.20.1560.10">
    <property type="entry name" value="ABC transporter type 1, transmembrane domain"/>
    <property type="match status" value="2"/>
</dbReference>
<dbReference type="PROSITE" id="PS50893">
    <property type="entry name" value="ABC_TRANSPORTER_2"/>
    <property type="match status" value="2"/>
</dbReference>
<dbReference type="Gene3D" id="3.40.50.300">
    <property type="entry name" value="P-loop containing nucleotide triphosphate hydrolases"/>
    <property type="match status" value="2"/>
</dbReference>
<evidence type="ECO:0000256" key="1">
    <source>
        <dbReference type="ARBA" id="ARBA00004141"/>
    </source>
</evidence>
<dbReference type="PANTHER" id="PTHR24223:SF448">
    <property type="entry name" value="FI20146P1-RELATED"/>
    <property type="match status" value="1"/>
</dbReference>
<feature type="domain" description="ABC transporter" evidence="9">
    <location>
        <begin position="409"/>
        <end position="631"/>
    </location>
</feature>
<dbReference type="InterPro" id="IPR017871">
    <property type="entry name" value="ABC_transporter-like_CS"/>
</dbReference>
<keyword evidence="5" id="KW-0067">ATP-binding</keyword>
<organism evidence="11 12">
    <name type="scientific">Aquatica leii</name>
    <dbReference type="NCBI Taxonomy" id="1421715"/>
    <lineage>
        <taxon>Eukaryota</taxon>
        <taxon>Metazoa</taxon>
        <taxon>Ecdysozoa</taxon>
        <taxon>Arthropoda</taxon>
        <taxon>Hexapoda</taxon>
        <taxon>Insecta</taxon>
        <taxon>Pterygota</taxon>
        <taxon>Neoptera</taxon>
        <taxon>Endopterygota</taxon>
        <taxon>Coleoptera</taxon>
        <taxon>Polyphaga</taxon>
        <taxon>Elateriformia</taxon>
        <taxon>Elateroidea</taxon>
        <taxon>Lampyridae</taxon>
        <taxon>Luciolinae</taxon>
        <taxon>Aquatica</taxon>
    </lineage>
</organism>
<dbReference type="SUPFAM" id="SSF52540">
    <property type="entry name" value="P-loop containing nucleoside triphosphate hydrolases"/>
    <property type="match status" value="2"/>
</dbReference>
<dbReference type="InterPro" id="IPR003439">
    <property type="entry name" value="ABC_transporter-like_ATP-bd"/>
</dbReference>
<protein>
    <submittedName>
        <fullName evidence="11">Uncharacterized protein</fullName>
    </submittedName>
</protein>
<dbReference type="Proteomes" id="UP001353858">
    <property type="component" value="Unassembled WGS sequence"/>
</dbReference>
<evidence type="ECO:0000256" key="8">
    <source>
        <dbReference type="SAM" id="Phobius"/>
    </source>
</evidence>
<evidence type="ECO:0000256" key="6">
    <source>
        <dbReference type="ARBA" id="ARBA00022989"/>
    </source>
</evidence>
<dbReference type="InterPro" id="IPR050173">
    <property type="entry name" value="ABC_transporter_C-like"/>
</dbReference>
<evidence type="ECO:0000256" key="3">
    <source>
        <dbReference type="ARBA" id="ARBA00022692"/>
    </source>
</evidence>
<keyword evidence="7 8" id="KW-0472">Membrane</keyword>
<evidence type="ECO:0000256" key="2">
    <source>
        <dbReference type="ARBA" id="ARBA00022448"/>
    </source>
</evidence>
<dbReference type="SMART" id="SM00382">
    <property type="entry name" value="AAA"/>
    <property type="match status" value="2"/>
</dbReference>
<dbReference type="AlphaFoldDB" id="A0AAN7SP51"/>
<dbReference type="InterPro" id="IPR003593">
    <property type="entry name" value="AAA+_ATPase"/>
</dbReference>
<sequence length="1255" mass="141338">MDGSKIRKKDKNPRENANILSVATFFYTIPTFLKGLKKDFDEEDLYDTYSGHKSSTLGDKIEQLWIKELERSRTTNKKPSLSKVLFQCFGFDLLYIGVILLFNELVVKTIQILSLGELVSFYMTMTEDSNKNEAYVYAAKIILCSLFAVLIGQPTSMSGYHVGIKMRIACCSLIYRKAIRLSRMAFEKTTTGQMVNLISNDVKSFDRFSQMSNFIWIAPIQTIFLSYFMYKEAGYCSIFGVIFLFAFIPLHFYMGKMLSIYRAKSAARTDERIRLMNEIILGIPVIKMYTWEEPFAKLVALYRNLEMKAIRILSHIKGIYSACINLNSKIALFLTILSYVLINNKINAQQVFVLTGLYNLLRQTMVVFFSNGVSLTAETYVCIKRITTLLLLEEANDIYQENDLQDNAIVIKNVSSKWSSKLEYTLSNLNLNIPRGGLTSIIGLVGSGKSSLLNVILREMPVTDGDVFVKGRISYSSQEPWLFQETVKQNILFGSEYDHQRYQNVVKVCALQNDFRRLPHSDLTIVGDKGASLSGGQKARINLARTIYKEADIYLLDDPLSAVDTHVGKEIFEKCIKRHLKGKTVVLVTHQLQYLKNVDYIVVLDNGSVLALGSPLELQQSGIDFAKFLQDSSQEDDKKYEAQRSESICSKVSIDDEKVESAALLVEQKVTGSISGSVYKEYIKSGTNWCTFSSILALFIGLQVIVSGSDYFLAYWVNIEQNQDEQDTAQMRKTCLIGYSCFIFVLIVVSAVRSIVFIETNVKISINLHNRMFQNVIRATLRFFNLNPSGRILNRFSKDMGAIDELLPNIVITSVVNAWLILPVVIITVVFYFLRILYIGTSRSIKRLEGLTKSPVISHLNASLRGLATIRAAKAETLLIAEFDNHQDLNTCASFLFLATSKAFGFWLDLCCVVYISIVTLSSLLSHSEKFGGNVGLIISQALTLTGIFQWGMRQLAELENQMTSVERVLEYNDIETEDLKTQLQNVANDWPKHGKIEFVNLSLQYFQDEAPILKNVSFKVDPLQKIGIIGRTGAGKSSLINALFRLADIEGIVLIDGVDTKNISLHKVRSKISIIPQEPILFSGSVRDNLDPFDEFTDEVIWNALEKVELKDTVRNLVSGLTSELFEGGSNLSVGQRQLMCLARALLRNNKILVLDEATANVDHLTDALIQNTIRNQFTHCTVLTIAHRLDTVIDCDKVLVMDAGQIVEYDQPHVLLQNTEGVFYGMVQETGKTISQMLMGTAKTNFDGINEAH</sequence>
<dbReference type="FunFam" id="3.40.50.300:FF:000163">
    <property type="entry name" value="Multidrug resistance-associated protein member 4"/>
    <property type="match status" value="1"/>
</dbReference>
<dbReference type="FunFam" id="1.20.1560.10:FF:000026">
    <property type="entry name" value="Multidrug resistance-associated protein lethal(2)03659"/>
    <property type="match status" value="1"/>
</dbReference>
<comment type="caution">
    <text evidence="11">The sequence shown here is derived from an EMBL/GenBank/DDBJ whole genome shotgun (WGS) entry which is preliminary data.</text>
</comment>
<dbReference type="InterPro" id="IPR027417">
    <property type="entry name" value="P-loop_NTPase"/>
</dbReference>
<dbReference type="FunFam" id="3.40.50.300:FF:000482">
    <property type="entry name" value="Multidrug resistance-associated protein member 4"/>
    <property type="match status" value="1"/>
</dbReference>
<evidence type="ECO:0000313" key="11">
    <source>
        <dbReference type="EMBL" id="KAK4879973.1"/>
    </source>
</evidence>
<dbReference type="Pfam" id="PF00664">
    <property type="entry name" value="ABC_membrane"/>
    <property type="match status" value="2"/>
</dbReference>
<keyword evidence="12" id="KW-1185">Reference proteome</keyword>
<feature type="domain" description="ABC transporter" evidence="9">
    <location>
        <begin position="997"/>
        <end position="1230"/>
    </location>
</feature>
<keyword evidence="6 8" id="KW-1133">Transmembrane helix</keyword>
<dbReference type="InterPro" id="IPR036640">
    <property type="entry name" value="ABC1_TM_sf"/>
</dbReference>
<dbReference type="PROSITE" id="PS00211">
    <property type="entry name" value="ABC_TRANSPORTER_1"/>
    <property type="match status" value="2"/>
</dbReference>
<keyword evidence="3 8" id="KW-0812">Transmembrane</keyword>
<evidence type="ECO:0000259" key="9">
    <source>
        <dbReference type="PROSITE" id="PS50893"/>
    </source>
</evidence>
<comment type="subcellular location">
    <subcellularLocation>
        <location evidence="1">Membrane</location>
        <topology evidence="1">Multi-pass membrane protein</topology>
    </subcellularLocation>
</comment>
<evidence type="ECO:0000259" key="10">
    <source>
        <dbReference type="PROSITE" id="PS50929"/>
    </source>
</evidence>
<name>A0AAN7SP51_9COLE</name>
<feature type="transmembrane region" description="Helical" evidence="8">
    <location>
        <begin position="695"/>
        <end position="716"/>
    </location>
</feature>
<feature type="transmembrane region" description="Helical" evidence="8">
    <location>
        <begin position="236"/>
        <end position="254"/>
    </location>
</feature>
<dbReference type="CDD" id="cd03250">
    <property type="entry name" value="ABCC_MRP_domain1"/>
    <property type="match status" value="1"/>
</dbReference>
<feature type="domain" description="ABC transmembrane type-1" evidence="10">
    <location>
        <begin position="89"/>
        <end position="377"/>
    </location>
</feature>
<dbReference type="CDD" id="cd03244">
    <property type="entry name" value="ABCC_MRP_domain2"/>
    <property type="match status" value="1"/>
</dbReference>
<feature type="transmembrane region" description="Helical" evidence="8">
    <location>
        <begin position="816"/>
        <end position="838"/>
    </location>
</feature>
<accession>A0AAN7SP51</accession>
<feature type="domain" description="ABC transmembrane type-1" evidence="10">
    <location>
        <begin position="695"/>
        <end position="961"/>
    </location>
</feature>
<dbReference type="Pfam" id="PF00005">
    <property type="entry name" value="ABC_tran"/>
    <property type="match status" value="2"/>
</dbReference>
<dbReference type="SUPFAM" id="SSF90123">
    <property type="entry name" value="ABC transporter transmembrane region"/>
    <property type="match status" value="2"/>
</dbReference>
<feature type="transmembrane region" description="Helical" evidence="8">
    <location>
        <begin position="736"/>
        <end position="758"/>
    </location>
</feature>
<feature type="transmembrane region" description="Helical" evidence="8">
    <location>
        <begin position="904"/>
        <end position="925"/>
    </location>
</feature>
<dbReference type="FunFam" id="1.20.1560.10:FF:000014">
    <property type="entry name" value="Multidrug resistance-associated protein member 4"/>
    <property type="match status" value="1"/>
</dbReference>
<evidence type="ECO:0000256" key="4">
    <source>
        <dbReference type="ARBA" id="ARBA00022741"/>
    </source>
</evidence>
<dbReference type="GO" id="GO:0005524">
    <property type="term" value="F:ATP binding"/>
    <property type="evidence" value="ECO:0007669"/>
    <property type="project" value="UniProtKB-KW"/>
</dbReference>
<evidence type="ECO:0000256" key="5">
    <source>
        <dbReference type="ARBA" id="ARBA00022840"/>
    </source>
</evidence>
<feature type="transmembrane region" description="Helical" evidence="8">
    <location>
        <begin position="134"/>
        <end position="152"/>
    </location>
</feature>
<proteinExistence type="predicted"/>
<evidence type="ECO:0000256" key="7">
    <source>
        <dbReference type="ARBA" id="ARBA00023136"/>
    </source>
</evidence>
<dbReference type="PANTHER" id="PTHR24223">
    <property type="entry name" value="ATP-BINDING CASSETTE SUB-FAMILY C"/>
    <property type="match status" value="1"/>
</dbReference>
<dbReference type="InterPro" id="IPR011527">
    <property type="entry name" value="ABC1_TM_dom"/>
</dbReference>
<evidence type="ECO:0000313" key="12">
    <source>
        <dbReference type="Proteomes" id="UP001353858"/>
    </source>
</evidence>
<gene>
    <name evidence="11" type="ORF">RN001_008119</name>
</gene>
<dbReference type="GO" id="GO:0016020">
    <property type="term" value="C:membrane"/>
    <property type="evidence" value="ECO:0007669"/>
    <property type="project" value="UniProtKB-SubCell"/>
</dbReference>
<keyword evidence="4" id="KW-0547">Nucleotide-binding</keyword>
<dbReference type="GO" id="GO:0140359">
    <property type="term" value="F:ABC-type transporter activity"/>
    <property type="evidence" value="ECO:0007669"/>
    <property type="project" value="InterPro"/>
</dbReference>